<feature type="region of interest" description="Disordered" evidence="1">
    <location>
        <begin position="1"/>
        <end position="211"/>
    </location>
</feature>
<dbReference type="InterPro" id="IPR029617">
    <property type="entry name" value="Snt2"/>
</dbReference>
<feature type="domain" description="BAH" evidence="2">
    <location>
        <begin position="254"/>
        <end position="372"/>
    </location>
</feature>
<dbReference type="Pfam" id="PF01426">
    <property type="entry name" value="BAH"/>
    <property type="match status" value="1"/>
</dbReference>
<dbReference type="PANTHER" id="PTHR47672">
    <property type="entry name" value="E3 UBIQUITIN-PROTEIN LIGASE SNT2"/>
    <property type="match status" value="1"/>
</dbReference>
<protein>
    <recommendedName>
        <fullName evidence="2">BAH domain-containing protein</fullName>
    </recommendedName>
</protein>
<dbReference type="HOGENOM" id="CLU_045135_0_0_1"/>
<proteinExistence type="predicted"/>
<dbReference type="eggNOG" id="KOG0955">
    <property type="taxonomic scope" value="Eukaryota"/>
</dbReference>
<dbReference type="AlphaFoldDB" id="C6HAH1"/>
<dbReference type="Proteomes" id="UP000002624">
    <property type="component" value="Unassembled WGS sequence"/>
</dbReference>
<reference evidence="4" key="1">
    <citation type="submission" date="2009-05" db="EMBL/GenBank/DDBJ databases">
        <title>The genome sequence of Ajellomyces capsulatus strain H143.</title>
        <authorList>
            <person name="Champion M."/>
            <person name="Cuomo C.A."/>
            <person name="Ma L.-J."/>
            <person name="Henn M.R."/>
            <person name="Sil A."/>
            <person name="Goldman B."/>
            <person name="Young S.K."/>
            <person name="Kodira C.D."/>
            <person name="Zeng Q."/>
            <person name="Koehrsen M."/>
            <person name="Alvarado L."/>
            <person name="Berlin A.M."/>
            <person name="Borenstein D."/>
            <person name="Chen Z."/>
            <person name="Engels R."/>
            <person name="Freedman E."/>
            <person name="Gellesch M."/>
            <person name="Goldberg J."/>
            <person name="Griggs A."/>
            <person name="Gujja S."/>
            <person name="Heiman D.I."/>
            <person name="Hepburn T.A."/>
            <person name="Howarth C."/>
            <person name="Jen D."/>
            <person name="Larson L."/>
            <person name="Lewis B."/>
            <person name="Mehta T."/>
            <person name="Park D."/>
            <person name="Pearson M."/>
            <person name="Roberts A."/>
            <person name="Saif S."/>
            <person name="Shea T.D."/>
            <person name="Shenoy N."/>
            <person name="Sisk P."/>
            <person name="Stolte C."/>
            <person name="Sykes S."/>
            <person name="Walk T."/>
            <person name="White J."/>
            <person name="Yandava C."/>
            <person name="Klein B."/>
            <person name="McEwen J.G."/>
            <person name="Puccia R."/>
            <person name="Goldman G.H."/>
            <person name="Felipe M.S."/>
            <person name="Nino-Vega G."/>
            <person name="San-Blas G."/>
            <person name="Taylor J.W."/>
            <person name="Mendoza L."/>
            <person name="Galagan J.E."/>
            <person name="Nusbaum C."/>
            <person name="Birren B.W."/>
        </authorList>
    </citation>
    <scope>NUCLEOTIDE SEQUENCE [LARGE SCALE GENOMIC DNA]</scope>
    <source>
        <strain evidence="4">H143</strain>
    </source>
</reference>
<feature type="compositionally biased region" description="Polar residues" evidence="1">
    <location>
        <begin position="118"/>
        <end position="162"/>
    </location>
</feature>
<dbReference type="OMA" id="KCQIRHA"/>
<dbReference type="CDD" id="cd04710">
    <property type="entry name" value="BAH_fungalPHD"/>
    <property type="match status" value="1"/>
</dbReference>
<name>C6HAH1_AJECH</name>
<dbReference type="SMART" id="SM00439">
    <property type="entry name" value="BAH"/>
    <property type="match status" value="1"/>
</dbReference>
<dbReference type="PANTHER" id="PTHR47672:SF1">
    <property type="entry name" value="E3 UBIQUITIN-PROTEIN LIGASE SNT2"/>
    <property type="match status" value="1"/>
</dbReference>
<dbReference type="GO" id="GO:0004842">
    <property type="term" value="F:ubiquitin-protein transferase activity"/>
    <property type="evidence" value="ECO:0007669"/>
    <property type="project" value="TreeGrafter"/>
</dbReference>
<evidence type="ECO:0000313" key="4">
    <source>
        <dbReference type="Proteomes" id="UP000002624"/>
    </source>
</evidence>
<dbReference type="InterPro" id="IPR043151">
    <property type="entry name" value="BAH_sf"/>
</dbReference>
<evidence type="ECO:0000313" key="3">
    <source>
        <dbReference type="EMBL" id="EER43304.1"/>
    </source>
</evidence>
<dbReference type="GO" id="GO:0003682">
    <property type="term" value="F:chromatin binding"/>
    <property type="evidence" value="ECO:0007669"/>
    <property type="project" value="InterPro"/>
</dbReference>
<feature type="compositionally biased region" description="Polar residues" evidence="1">
    <location>
        <begin position="1"/>
        <end position="39"/>
    </location>
</feature>
<feature type="compositionally biased region" description="Low complexity" evidence="1">
    <location>
        <begin position="194"/>
        <end position="211"/>
    </location>
</feature>
<dbReference type="InterPro" id="IPR001025">
    <property type="entry name" value="BAH_dom"/>
</dbReference>
<evidence type="ECO:0000259" key="2">
    <source>
        <dbReference type="PROSITE" id="PS51038"/>
    </source>
</evidence>
<sequence length="377" mass="41249">MSSSQSATATPDSNHSPSTKATDQLSAQNASSRSGTRDSTAPKLNPVVNGLQPESMTTATTTSASSPASDAIPQNTTAPSATGAVPYGTRSRNRVGGARPNYAEDRDIDTEYELVASMSRSGGSKRPPSNNHGATSPSMDNDKTTGVNTRRHATTNGSNTAPQAKESIPGTSSFSANPSSNSYTATKKRKQPGSHHSTPASSTPNTTSLSSTKKFIAPANVSSEYQKTHVQNMLTFNNCQAYLKQGKLKADDGTILGPNDHVYLVCEPPGEPYYLARIMEFLPSKDSPDGPIESIRVNWYYRPRDIHRNVADLRVVFASMHSDTCPLSSLRGKCDIKHHSEITNLDEYRKSKDCFWFEKMYDRYIQRYYDVFRRVRS</sequence>
<dbReference type="Gene3D" id="2.30.30.490">
    <property type="match status" value="1"/>
</dbReference>
<dbReference type="GO" id="GO:0048189">
    <property type="term" value="C:Lid2 complex"/>
    <property type="evidence" value="ECO:0007669"/>
    <property type="project" value="TreeGrafter"/>
</dbReference>
<evidence type="ECO:0000256" key="1">
    <source>
        <dbReference type="SAM" id="MobiDB-lite"/>
    </source>
</evidence>
<dbReference type="EMBL" id="GG692421">
    <property type="protein sequence ID" value="EER43304.1"/>
    <property type="molecule type" value="Genomic_DNA"/>
</dbReference>
<accession>C6HAH1</accession>
<feature type="compositionally biased region" description="Low complexity" evidence="1">
    <location>
        <begin position="55"/>
        <end position="71"/>
    </location>
</feature>
<dbReference type="STRING" id="544712.C6HAH1"/>
<feature type="compositionally biased region" description="Low complexity" evidence="1">
    <location>
        <begin position="172"/>
        <end position="182"/>
    </location>
</feature>
<dbReference type="VEuPathDB" id="FungiDB:HCDG_03202"/>
<dbReference type="PROSITE" id="PS51038">
    <property type="entry name" value="BAH"/>
    <property type="match status" value="1"/>
</dbReference>
<dbReference type="GO" id="GO:0036205">
    <property type="term" value="P:histone catabolic process"/>
    <property type="evidence" value="ECO:0007669"/>
    <property type="project" value="TreeGrafter"/>
</dbReference>
<gene>
    <name evidence="3" type="ORF">HCDG_03202</name>
</gene>
<organism evidence="3 4">
    <name type="scientific">Ajellomyces capsulatus (strain H143)</name>
    <name type="common">Darling's disease fungus</name>
    <name type="synonym">Histoplasma capsulatum</name>
    <dbReference type="NCBI Taxonomy" id="544712"/>
    <lineage>
        <taxon>Eukaryota</taxon>
        <taxon>Fungi</taxon>
        <taxon>Dikarya</taxon>
        <taxon>Ascomycota</taxon>
        <taxon>Pezizomycotina</taxon>
        <taxon>Eurotiomycetes</taxon>
        <taxon>Eurotiomycetidae</taxon>
        <taxon>Onygenales</taxon>
        <taxon>Ajellomycetaceae</taxon>
        <taxon>Histoplasma</taxon>
    </lineage>
</organism>
<dbReference type="FunFam" id="2.30.30.490:FF:000018">
    <property type="entry name" value="Lid2 complex component snt2"/>
    <property type="match status" value="1"/>
</dbReference>